<dbReference type="Pfam" id="PF00561">
    <property type="entry name" value="Abhydrolase_1"/>
    <property type="match status" value="1"/>
</dbReference>
<feature type="domain" description="AB hydrolase-1" evidence="1">
    <location>
        <begin position="64"/>
        <end position="304"/>
    </location>
</feature>
<dbReference type="Proteomes" id="UP000245081">
    <property type="component" value="Unassembled WGS sequence"/>
</dbReference>
<dbReference type="InterPro" id="IPR000639">
    <property type="entry name" value="Epox_hydrolase-like"/>
</dbReference>
<dbReference type="PANTHER" id="PTHR46438:SF11">
    <property type="entry name" value="LIPASE-RELATED"/>
    <property type="match status" value="1"/>
</dbReference>
<dbReference type="PRINTS" id="PR00412">
    <property type="entry name" value="EPOXHYDRLASE"/>
</dbReference>
<proteinExistence type="predicted"/>
<dbReference type="GO" id="GO:0003824">
    <property type="term" value="F:catalytic activity"/>
    <property type="evidence" value="ECO:0007669"/>
    <property type="project" value="InterPro"/>
</dbReference>
<evidence type="ECO:0000259" key="1">
    <source>
        <dbReference type="Pfam" id="PF00561"/>
    </source>
</evidence>
<protein>
    <recommendedName>
        <fullName evidence="1">AB hydrolase-1 domain-containing protein</fullName>
    </recommendedName>
</protein>
<keyword evidence="3" id="KW-1185">Reference proteome</keyword>
<evidence type="ECO:0000313" key="3">
    <source>
        <dbReference type="Proteomes" id="UP000245081"/>
    </source>
</evidence>
<dbReference type="SUPFAM" id="SSF53474">
    <property type="entry name" value="alpha/beta-Hydrolases"/>
    <property type="match status" value="1"/>
</dbReference>
<dbReference type="Gene3D" id="3.40.50.1820">
    <property type="entry name" value="alpha/beta hydrolase"/>
    <property type="match status" value="1"/>
</dbReference>
<reference evidence="2 3" key="1">
    <citation type="journal article" date="2018" name="Environ. Microbiol.">
        <title>Isolation and genomic characterization of Novimethylophilus kurashikiensis gen. nov. sp. nov., a new lanthanide-dependent methylotrophic species of Methylophilaceae.</title>
        <authorList>
            <person name="Lv H."/>
            <person name="Sahin N."/>
            <person name="Tani A."/>
        </authorList>
    </citation>
    <scope>NUCLEOTIDE SEQUENCE [LARGE SCALE GENOMIC DNA]</scope>
    <source>
        <strain evidence="2 3">La2-4</strain>
    </source>
</reference>
<dbReference type="OrthoDB" id="5297561at2"/>
<dbReference type="InterPro" id="IPR000073">
    <property type="entry name" value="AB_hydrolase_1"/>
</dbReference>
<gene>
    <name evidence="2" type="ORF">NMK_0443</name>
</gene>
<comment type="caution">
    <text evidence="2">The sequence shown here is derived from an EMBL/GenBank/DDBJ whole genome shotgun (WGS) entry which is preliminary data.</text>
</comment>
<dbReference type="AlphaFoldDB" id="A0A2R5F2W0"/>
<dbReference type="EMBL" id="BDOQ01000002">
    <property type="protein sequence ID" value="GBG12906.1"/>
    <property type="molecule type" value="Genomic_DNA"/>
</dbReference>
<organism evidence="2 3">
    <name type="scientific">Novimethylophilus kurashikiensis</name>
    <dbReference type="NCBI Taxonomy" id="1825523"/>
    <lineage>
        <taxon>Bacteria</taxon>
        <taxon>Pseudomonadati</taxon>
        <taxon>Pseudomonadota</taxon>
        <taxon>Betaproteobacteria</taxon>
        <taxon>Nitrosomonadales</taxon>
        <taxon>Methylophilaceae</taxon>
        <taxon>Novimethylophilus</taxon>
    </lineage>
</organism>
<dbReference type="PRINTS" id="PR00111">
    <property type="entry name" value="ABHYDROLASE"/>
</dbReference>
<dbReference type="PANTHER" id="PTHR46438">
    <property type="entry name" value="ALPHA/BETA-HYDROLASES SUPERFAMILY PROTEIN"/>
    <property type="match status" value="1"/>
</dbReference>
<accession>A0A2R5F2W0</accession>
<name>A0A2R5F2W0_9PROT</name>
<dbReference type="InterPro" id="IPR029058">
    <property type="entry name" value="AB_hydrolase_fold"/>
</dbReference>
<sequence length="319" mass="35210">MNITAVLLILIASLAAPWLVSFLVEALRPVPKTPETMPWDPSLKPSYVTVDGVNIRYLKSGQGPALVLLHTLRTQLDLFHKVIPELSKDFTVYAPEYPGHGYSDIADGSYDAEFFVNNVVGFLDALDLKDVTLAGVSIGASISLLVAARRNPRVARIIPINPYDYYEGKGLARSSSLGRVIVMVSAIPFIGETVVRLRNFEIMKAVLSGGVSDPKSISPALMKEMYDVGNRSGHYRAFLKLLRNAASWEHARSQYRNINVPTLILWGSDDWSLAEERRYDESLVPGVKAATIHKGGHFLPFDAPEAVIHHIKDFSLVKA</sequence>
<evidence type="ECO:0000313" key="2">
    <source>
        <dbReference type="EMBL" id="GBG12906.1"/>
    </source>
</evidence>
<dbReference type="RefSeq" id="WP_109014125.1">
    <property type="nucleotide sequence ID" value="NZ_BDOQ01000002.1"/>
</dbReference>